<accession>A0ABS5C0U0</accession>
<protein>
    <recommendedName>
        <fullName evidence="4">Cytochrome c domain-containing protein</fullName>
    </recommendedName>
</protein>
<sequence>MIVRRAIAVAGLLTVAGAAVRAQEPQSALVPALSSAAQPAGRAPTNSNVVPSTFRAQLVVDNRFSPKIAAPKGEAVKDEDRDPRDRTGKMHCLVCEHGLSPVVAIFVRADTAGLKDTDGLSKLFRKLDADTKDPNKPREGLISKYQADKLAAFGMFLKLEGGTKAVTVKGADGSDEKVAVDLEYPHDEKRDEKREEVERYAGIVKADKVPFGLAADKSAALTAFAVGDAPVTIIIYNRMRIAQRWELKLDELTDEKVTAIAAAIEDMVRNKKQ</sequence>
<dbReference type="Proteomes" id="UP000676565">
    <property type="component" value="Unassembled WGS sequence"/>
</dbReference>
<comment type="caution">
    <text evidence="2">The sequence shown here is derived from an EMBL/GenBank/DDBJ whole genome shotgun (WGS) entry which is preliminary data.</text>
</comment>
<keyword evidence="3" id="KW-1185">Reference proteome</keyword>
<organism evidence="2 3">
    <name type="scientific">Gemmata palustris</name>
    <dbReference type="NCBI Taxonomy" id="2822762"/>
    <lineage>
        <taxon>Bacteria</taxon>
        <taxon>Pseudomonadati</taxon>
        <taxon>Planctomycetota</taxon>
        <taxon>Planctomycetia</taxon>
        <taxon>Gemmatales</taxon>
        <taxon>Gemmataceae</taxon>
        <taxon>Gemmata</taxon>
    </lineage>
</organism>
<keyword evidence="1" id="KW-0732">Signal</keyword>
<dbReference type="RefSeq" id="WP_210659587.1">
    <property type="nucleotide sequence ID" value="NZ_JAGKQQ010000001.1"/>
</dbReference>
<name>A0ABS5C0U0_9BACT</name>
<evidence type="ECO:0000313" key="3">
    <source>
        <dbReference type="Proteomes" id="UP000676565"/>
    </source>
</evidence>
<proteinExistence type="predicted"/>
<evidence type="ECO:0008006" key="4">
    <source>
        <dbReference type="Google" id="ProtNLM"/>
    </source>
</evidence>
<reference evidence="2 3" key="1">
    <citation type="submission" date="2021-04" db="EMBL/GenBank/DDBJ databases">
        <authorList>
            <person name="Ivanova A."/>
        </authorList>
    </citation>
    <scope>NUCLEOTIDE SEQUENCE [LARGE SCALE GENOMIC DNA]</scope>
    <source>
        <strain evidence="2 3">G18</strain>
    </source>
</reference>
<feature type="chain" id="PRO_5047251631" description="Cytochrome c domain-containing protein" evidence="1">
    <location>
        <begin position="22"/>
        <end position="273"/>
    </location>
</feature>
<feature type="signal peptide" evidence="1">
    <location>
        <begin position="1"/>
        <end position="21"/>
    </location>
</feature>
<evidence type="ECO:0000313" key="2">
    <source>
        <dbReference type="EMBL" id="MBP3959075.1"/>
    </source>
</evidence>
<gene>
    <name evidence="2" type="ORF">J8F10_27845</name>
</gene>
<evidence type="ECO:0000256" key="1">
    <source>
        <dbReference type="SAM" id="SignalP"/>
    </source>
</evidence>
<dbReference type="EMBL" id="JAGKQQ010000001">
    <property type="protein sequence ID" value="MBP3959075.1"/>
    <property type="molecule type" value="Genomic_DNA"/>
</dbReference>